<keyword evidence="2" id="KW-1003">Cell membrane</keyword>
<dbReference type="Proteomes" id="UP001057134">
    <property type="component" value="Chromosome"/>
</dbReference>
<keyword evidence="8" id="KW-0969">Cilium</keyword>
<keyword evidence="4 7" id="KW-1133">Transmembrane helix</keyword>
<feature type="transmembrane region" description="Helical" evidence="7">
    <location>
        <begin position="57"/>
        <end position="80"/>
    </location>
</feature>
<keyword evidence="5 7" id="KW-0472">Membrane</keyword>
<comment type="subcellular location">
    <subcellularLocation>
        <location evidence="1">Cell membrane</location>
    </subcellularLocation>
</comment>
<feature type="region of interest" description="Disordered" evidence="6">
    <location>
        <begin position="192"/>
        <end position="214"/>
    </location>
</feature>
<evidence type="ECO:0000313" key="8">
    <source>
        <dbReference type="EMBL" id="UQZ87347.1"/>
    </source>
</evidence>
<accession>A0ABY4RYX8</accession>
<name>A0ABY4RYX8_9BACL</name>
<keyword evidence="9" id="KW-1185">Reference proteome</keyword>
<protein>
    <submittedName>
        <fullName evidence="8">Flagellar biosynthesis protein, FliO</fullName>
    </submittedName>
</protein>
<evidence type="ECO:0000256" key="4">
    <source>
        <dbReference type="ARBA" id="ARBA00022989"/>
    </source>
</evidence>
<gene>
    <name evidence="8" type="ORF">SK3146_06644</name>
</gene>
<keyword evidence="8" id="KW-0282">Flagellum</keyword>
<evidence type="ECO:0000256" key="3">
    <source>
        <dbReference type="ARBA" id="ARBA00022692"/>
    </source>
</evidence>
<dbReference type="EMBL" id="CP027059">
    <property type="protein sequence ID" value="UQZ87347.1"/>
    <property type="molecule type" value="Genomic_DNA"/>
</dbReference>
<evidence type="ECO:0000256" key="7">
    <source>
        <dbReference type="SAM" id="Phobius"/>
    </source>
</evidence>
<dbReference type="Pfam" id="PF04347">
    <property type="entry name" value="FliO"/>
    <property type="match status" value="1"/>
</dbReference>
<reference evidence="8" key="2">
    <citation type="journal article" date="2021" name="J Anim Sci Technol">
        <title>Complete genome sequence of Paenibacillus konkukensis sp. nov. SK3146 as a potential probiotic strain.</title>
        <authorList>
            <person name="Jung H.I."/>
            <person name="Park S."/>
            <person name="Niu K.M."/>
            <person name="Lee S.W."/>
            <person name="Kothari D."/>
            <person name="Yi K.J."/>
            <person name="Kim S.K."/>
        </authorList>
    </citation>
    <scope>NUCLEOTIDE SEQUENCE</scope>
    <source>
        <strain evidence="8">SK3146</strain>
    </source>
</reference>
<evidence type="ECO:0000256" key="6">
    <source>
        <dbReference type="SAM" id="MobiDB-lite"/>
    </source>
</evidence>
<reference evidence="8" key="1">
    <citation type="submission" date="2018-02" db="EMBL/GenBank/DDBJ databases">
        <authorList>
            <person name="Kim S.-K."/>
            <person name="Jung H.-I."/>
            <person name="Lee S.-W."/>
        </authorList>
    </citation>
    <scope>NUCLEOTIDE SEQUENCE</scope>
    <source>
        <strain evidence="8">SK3146</strain>
    </source>
</reference>
<evidence type="ECO:0000256" key="1">
    <source>
        <dbReference type="ARBA" id="ARBA00004236"/>
    </source>
</evidence>
<evidence type="ECO:0000256" key="2">
    <source>
        <dbReference type="ARBA" id="ARBA00022475"/>
    </source>
</evidence>
<keyword evidence="3 7" id="KW-0812">Transmembrane</keyword>
<organism evidence="8 9">
    <name type="scientific">Paenibacillus konkukensis</name>
    <dbReference type="NCBI Taxonomy" id="2020716"/>
    <lineage>
        <taxon>Bacteria</taxon>
        <taxon>Bacillati</taxon>
        <taxon>Bacillota</taxon>
        <taxon>Bacilli</taxon>
        <taxon>Bacillales</taxon>
        <taxon>Paenibacillaceae</taxon>
        <taxon>Paenibacillus</taxon>
    </lineage>
</organism>
<proteinExistence type="predicted"/>
<evidence type="ECO:0000256" key="5">
    <source>
        <dbReference type="ARBA" id="ARBA00023136"/>
    </source>
</evidence>
<keyword evidence="8" id="KW-0966">Cell projection</keyword>
<evidence type="ECO:0000313" key="9">
    <source>
        <dbReference type="Proteomes" id="UP001057134"/>
    </source>
</evidence>
<dbReference type="InterPro" id="IPR022781">
    <property type="entry name" value="Flagellar_biosynth_FliO"/>
</dbReference>
<sequence>MLNRLATRLASFIIMGMLQVAGFSMICYGEPGASSDQTPAVSPDFAYPGADTSSTAWMIFKVIFFLIVIIGIFFVIIKFVSQKNKILFGRSLRSLGGVPLGPNKSIQVVEIGKSLYIVGVGDNVQLLEKIEDEEEAAYITEMLTSSAMNAPAFETLSGWLGKLGKKRDQTEEADITASFQEVFHHKMQHLSDRKKRVDELLSDDNNKDRLNDKP</sequence>